<evidence type="ECO:0000313" key="9">
    <source>
        <dbReference type="Proteomes" id="UP000095280"/>
    </source>
</evidence>
<feature type="domain" description="Anoctamin transmembrane" evidence="8">
    <location>
        <begin position="1"/>
        <end position="103"/>
    </location>
</feature>
<proteinExistence type="inferred from homology"/>
<dbReference type="WBParaSite" id="maker-unitig_499-snap-gene-0.3-mRNA-1">
    <property type="protein sequence ID" value="maker-unitig_499-snap-gene-0.3-mRNA-1"/>
    <property type="gene ID" value="maker-unitig_499-snap-gene-0.3"/>
</dbReference>
<evidence type="ECO:0000256" key="6">
    <source>
        <dbReference type="RuleBase" id="RU280814"/>
    </source>
</evidence>
<accession>A0A1I8FT81</accession>
<dbReference type="PANTHER" id="PTHR12308:SF84">
    <property type="entry name" value="ANOCTAMIN"/>
    <property type="match status" value="1"/>
</dbReference>
<comment type="subcellular location">
    <subcellularLocation>
        <location evidence="1 6">Membrane</location>
        <topology evidence="1 6">Multi-pass membrane protein</topology>
    </subcellularLocation>
</comment>
<protein>
    <recommendedName>
        <fullName evidence="6">Anoctamin</fullName>
    </recommendedName>
</protein>
<comment type="similarity">
    <text evidence="2 6">Belongs to the anoctamin family.</text>
</comment>
<dbReference type="Proteomes" id="UP000095280">
    <property type="component" value="Unplaced"/>
</dbReference>
<dbReference type="Pfam" id="PF04547">
    <property type="entry name" value="Anoctamin"/>
    <property type="match status" value="1"/>
</dbReference>
<keyword evidence="4" id="KW-1133">Transmembrane helix</keyword>
<dbReference type="InterPro" id="IPR049452">
    <property type="entry name" value="Anoctamin_TM"/>
</dbReference>
<dbReference type="PANTHER" id="PTHR12308">
    <property type="entry name" value="ANOCTAMIN"/>
    <property type="match status" value="1"/>
</dbReference>
<evidence type="ECO:0000256" key="3">
    <source>
        <dbReference type="ARBA" id="ARBA00022692"/>
    </source>
</evidence>
<name>A0A1I8FT81_9PLAT</name>
<evidence type="ECO:0000256" key="5">
    <source>
        <dbReference type="ARBA" id="ARBA00023136"/>
    </source>
</evidence>
<keyword evidence="3" id="KW-0812">Transmembrane</keyword>
<dbReference type="GO" id="GO:0005886">
    <property type="term" value="C:plasma membrane"/>
    <property type="evidence" value="ECO:0007669"/>
    <property type="project" value="TreeGrafter"/>
</dbReference>
<reference evidence="10" key="1">
    <citation type="submission" date="2016-11" db="UniProtKB">
        <authorList>
            <consortium name="WormBaseParasite"/>
        </authorList>
    </citation>
    <scope>IDENTIFICATION</scope>
</reference>
<evidence type="ECO:0000256" key="4">
    <source>
        <dbReference type="ARBA" id="ARBA00022989"/>
    </source>
</evidence>
<dbReference type="AlphaFoldDB" id="A0A1I8FT81"/>
<evidence type="ECO:0000256" key="2">
    <source>
        <dbReference type="ARBA" id="ARBA00009671"/>
    </source>
</evidence>
<sequence>AFLIAFTSEFLPKELYKYQFDSELHGYTNFTLAWSPANSTAQPCRYKAFRGEDGHYTMFYWKLLAVRLAFVIVFEHVVFFISRMLDILIPDVPEVLQVKIKREQYLAKQALMDAETLQSQRLQLQTDAEALKRRATFVAALVHRDREPVVNFNPVVVAFVDSASRRRGWEKSLRRQQPTRTRGIVQTGSGATNDSGQFPFSSDVNRIIAYLYALRLDLIPFTESRDRGLRMKVIGTGWNGVQVARQAVSACSRELAARRACRFQAAAGEAGQRRQAQTVMHDAALRFVKVVHLPGWEHGRLASTSRLSAAHAWRAAERRERSARRRPRVRRTGRAEAALKREAALAAARQGGSWQTGDDEGFGDRLRLRPRLAFWRLEPQQLRVWEPGTGTEDPGPATEDLGAYPELRIRAAGPRQLKIWSLARQLTLREVWRQATEGLEPGPATEDLGACHAATDTSGRLAQQLRVWEAWPRQLKDLGSLHRH</sequence>
<keyword evidence="5" id="KW-0472">Membrane</keyword>
<evidence type="ECO:0000259" key="8">
    <source>
        <dbReference type="Pfam" id="PF04547"/>
    </source>
</evidence>
<dbReference type="GO" id="GO:0005254">
    <property type="term" value="F:chloride channel activity"/>
    <property type="evidence" value="ECO:0007669"/>
    <property type="project" value="TreeGrafter"/>
</dbReference>
<keyword evidence="9" id="KW-1185">Reference proteome</keyword>
<dbReference type="InterPro" id="IPR007632">
    <property type="entry name" value="Anoctamin"/>
</dbReference>
<evidence type="ECO:0000256" key="7">
    <source>
        <dbReference type="SAM" id="MobiDB-lite"/>
    </source>
</evidence>
<evidence type="ECO:0000313" key="10">
    <source>
        <dbReference type="WBParaSite" id="maker-unitig_499-snap-gene-0.3-mRNA-1"/>
    </source>
</evidence>
<feature type="compositionally biased region" description="Polar residues" evidence="7">
    <location>
        <begin position="175"/>
        <end position="192"/>
    </location>
</feature>
<evidence type="ECO:0000256" key="1">
    <source>
        <dbReference type="ARBA" id="ARBA00004141"/>
    </source>
</evidence>
<organism evidence="9 10">
    <name type="scientific">Macrostomum lignano</name>
    <dbReference type="NCBI Taxonomy" id="282301"/>
    <lineage>
        <taxon>Eukaryota</taxon>
        <taxon>Metazoa</taxon>
        <taxon>Spiralia</taxon>
        <taxon>Lophotrochozoa</taxon>
        <taxon>Platyhelminthes</taxon>
        <taxon>Rhabditophora</taxon>
        <taxon>Macrostomorpha</taxon>
        <taxon>Macrostomida</taxon>
        <taxon>Macrostomidae</taxon>
        <taxon>Macrostomum</taxon>
    </lineage>
</organism>
<feature type="region of interest" description="Disordered" evidence="7">
    <location>
        <begin position="170"/>
        <end position="192"/>
    </location>
</feature>